<evidence type="ECO:0000313" key="3">
    <source>
        <dbReference type="EMBL" id="ERK54620.1"/>
    </source>
</evidence>
<reference evidence="3" key="1">
    <citation type="submission" date="2013-08" db="EMBL/GenBank/DDBJ databases">
        <authorList>
            <person name="Durkin A.S."/>
            <person name="Haft D.R."/>
            <person name="McCorrison J."/>
            <person name="Torralba M."/>
            <person name="Gillis M."/>
            <person name="Haft D.H."/>
            <person name="Methe B."/>
            <person name="Sutton G."/>
            <person name="Nelson K.E."/>
        </authorList>
    </citation>
    <scope>NUCLEOTIDE SEQUENCE [LARGE SCALE GENOMIC DNA]</scope>
    <source>
        <strain evidence="3">F0233</strain>
    </source>
</reference>
<feature type="compositionally biased region" description="Low complexity" evidence="1">
    <location>
        <begin position="177"/>
        <end position="186"/>
    </location>
</feature>
<feature type="region of interest" description="Disordered" evidence="1">
    <location>
        <begin position="170"/>
        <end position="192"/>
    </location>
</feature>
<evidence type="ECO:0000313" key="4">
    <source>
        <dbReference type="Proteomes" id="UP000017052"/>
    </source>
</evidence>
<dbReference type="AlphaFoldDB" id="U2PVT5"/>
<feature type="transmembrane region" description="Helical" evidence="2">
    <location>
        <begin position="20"/>
        <end position="40"/>
    </location>
</feature>
<protein>
    <submittedName>
        <fullName evidence="3">Uncharacterized protein</fullName>
    </submittedName>
</protein>
<keyword evidence="4" id="KW-1185">Reference proteome</keyword>
<feature type="transmembrane region" description="Helical" evidence="2">
    <location>
        <begin position="97"/>
        <end position="119"/>
    </location>
</feature>
<feature type="transmembrane region" description="Helical" evidence="2">
    <location>
        <begin position="72"/>
        <end position="91"/>
    </location>
</feature>
<evidence type="ECO:0000256" key="1">
    <source>
        <dbReference type="SAM" id="MobiDB-lite"/>
    </source>
</evidence>
<dbReference type="EMBL" id="ACVN02000209">
    <property type="protein sequence ID" value="ERK54620.1"/>
    <property type="molecule type" value="Genomic_DNA"/>
</dbReference>
<dbReference type="Proteomes" id="UP000017052">
    <property type="component" value="Unassembled WGS sequence"/>
</dbReference>
<keyword evidence="2" id="KW-0812">Transmembrane</keyword>
<organism evidence="3 4">
    <name type="scientific">Propionibacterium acidifaciens F0233</name>
    <dbReference type="NCBI Taxonomy" id="553198"/>
    <lineage>
        <taxon>Bacteria</taxon>
        <taxon>Bacillati</taxon>
        <taxon>Actinomycetota</taxon>
        <taxon>Actinomycetes</taxon>
        <taxon>Propionibacteriales</taxon>
        <taxon>Propionibacteriaceae</taxon>
        <taxon>Propionibacterium</taxon>
    </lineage>
</organism>
<gene>
    <name evidence="3" type="ORF">HMPREF0682_2710</name>
</gene>
<proteinExistence type="predicted"/>
<name>U2PVT5_9ACTN</name>
<accession>U2PVT5</accession>
<sequence>MRHSSIDEGVEWSGNDGANAEWLAVPLAVMFSLPFGLWLGDYDLPLRVAFVVWGECFVFGGKLAGLRQLIPAFTIGALAAGIVQSFAMALADPFGTAELVTAGDLAVAVAYSAGFGIAVHIMRFVRVLRDGTPACFQGIAITLACIFTGQGPATSDLGQPLRPSLRRRDRVGPVMPAGLGRRLGQRGAERAA</sequence>
<keyword evidence="2" id="KW-1133">Transmembrane helix</keyword>
<evidence type="ECO:0000256" key="2">
    <source>
        <dbReference type="SAM" id="Phobius"/>
    </source>
</evidence>
<keyword evidence="2" id="KW-0472">Membrane</keyword>
<comment type="caution">
    <text evidence="3">The sequence shown here is derived from an EMBL/GenBank/DDBJ whole genome shotgun (WGS) entry which is preliminary data.</text>
</comment>